<reference evidence="3" key="1">
    <citation type="submission" date="2011-06" db="EMBL/GenBank/DDBJ databases">
        <title>The complete genome of chromosome of Runella slithyformis DSM 19594.</title>
        <authorList>
            <consortium name="US DOE Joint Genome Institute (JGI-PGF)"/>
            <person name="Lucas S."/>
            <person name="Han J."/>
            <person name="Lapidus A."/>
            <person name="Bruce D."/>
            <person name="Goodwin L."/>
            <person name="Pitluck S."/>
            <person name="Peters L."/>
            <person name="Kyrpides N."/>
            <person name="Mavromatis K."/>
            <person name="Ivanova N."/>
            <person name="Ovchinnikova G."/>
            <person name="Zhang X."/>
            <person name="Misra M."/>
            <person name="Detter J.C."/>
            <person name="Tapia R."/>
            <person name="Han C."/>
            <person name="Land M."/>
            <person name="Hauser L."/>
            <person name="Markowitz V."/>
            <person name="Cheng J.-F."/>
            <person name="Hugenholtz P."/>
            <person name="Woyke T."/>
            <person name="Wu D."/>
            <person name="Tindall B."/>
            <person name="Faehrich R."/>
            <person name="Brambilla E."/>
            <person name="Klenk H.-P."/>
            <person name="Eisen J.A."/>
        </authorList>
    </citation>
    <scope>NUCLEOTIDE SEQUENCE [LARGE SCALE GENOMIC DNA]</scope>
    <source>
        <strain evidence="3">ATCC 29530 / DSM 19594 / LMG 11500 / NCIMB 11436 / LSU 4</strain>
    </source>
</reference>
<name>A0A7U4E782_RUNSL</name>
<dbReference type="Proteomes" id="UP000000493">
    <property type="component" value="Chromosome"/>
</dbReference>
<evidence type="ECO:0000313" key="2">
    <source>
        <dbReference type="EMBL" id="AEI49904.1"/>
    </source>
</evidence>
<dbReference type="AlphaFoldDB" id="A0A7U4E782"/>
<dbReference type="KEGG" id="rsi:Runsl_3543"/>
<sequence length="256" mass="28603">MKFTFFKTKNSSFKKQGAFFLLACTLFAGCKTAQIPFNPELNATAMPVKGRQGIQIGQVIRYGTFSTDKVKRGWTFSYNVPFILRFQGANEKLSFTQFGPNGQSVRVSCLSRFKSTDLKVLQEYFGIPLTYKNYFAGTIVTQQEDTWDFILHNPNGDFLQPRESAGYARNFAKTIEIKAVRGLQNQPEWMKKMGIYGHEFIVSGKPVGAVSTINNGTVWIDESVDAETSTVIAALATGILLRTEVEAVETNRLSAK</sequence>
<evidence type="ECO:0000313" key="3">
    <source>
        <dbReference type="Proteomes" id="UP000000493"/>
    </source>
</evidence>
<dbReference type="RefSeq" id="WP_013929207.1">
    <property type="nucleotide sequence ID" value="NC_015703.1"/>
</dbReference>
<gene>
    <name evidence="2" type="ordered locus">Runsl_3543</name>
</gene>
<organism evidence="2 3">
    <name type="scientific">Runella slithyformis (strain ATCC 29530 / DSM 19594 / LMG 11500 / NCIMB 11436 / LSU 4)</name>
    <dbReference type="NCBI Taxonomy" id="761193"/>
    <lineage>
        <taxon>Bacteria</taxon>
        <taxon>Pseudomonadati</taxon>
        <taxon>Bacteroidota</taxon>
        <taxon>Cytophagia</taxon>
        <taxon>Cytophagales</taxon>
        <taxon>Spirosomataceae</taxon>
        <taxon>Runella</taxon>
    </lineage>
</organism>
<keyword evidence="3" id="KW-1185">Reference proteome</keyword>
<dbReference type="PROSITE" id="PS51257">
    <property type="entry name" value="PROKAR_LIPOPROTEIN"/>
    <property type="match status" value="1"/>
</dbReference>
<evidence type="ECO:0000256" key="1">
    <source>
        <dbReference type="SAM" id="SignalP"/>
    </source>
</evidence>
<accession>A0A7U4E782</accession>
<keyword evidence="1" id="KW-0732">Signal</keyword>
<dbReference type="EMBL" id="CP002859">
    <property type="protein sequence ID" value="AEI49904.1"/>
    <property type="molecule type" value="Genomic_DNA"/>
</dbReference>
<reference evidence="2 3" key="2">
    <citation type="journal article" date="2012" name="Stand. Genomic Sci.">
        <title>Complete genome sequence of the aquatic bacterium Runella slithyformis type strain (LSU 4(T)).</title>
        <authorList>
            <person name="Copeland A."/>
            <person name="Zhang X."/>
            <person name="Misra M."/>
            <person name="Lapidus A."/>
            <person name="Nolan M."/>
            <person name="Lucas S."/>
            <person name="Deshpande S."/>
            <person name="Cheng J.F."/>
            <person name="Tapia R."/>
            <person name="Goodwin L.A."/>
            <person name="Pitluck S."/>
            <person name="Liolios K."/>
            <person name="Pagani I."/>
            <person name="Ivanova N."/>
            <person name="Mikhailova N."/>
            <person name="Pati A."/>
            <person name="Chen A."/>
            <person name="Palaniappan K."/>
            <person name="Land M."/>
            <person name="Hauser L."/>
            <person name="Pan C."/>
            <person name="Jeffries C.D."/>
            <person name="Detter J.C."/>
            <person name="Brambilla E.M."/>
            <person name="Rohde M."/>
            <person name="Djao O.D."/>
            <person name="Goker M."/>
            <person name="Sikorski J."/>
            <person name="Tindall B.J."/>
            <person name="Woyke T."/>
            <person name="Bristow J."/>
            <person name="Eisen J.A."/>
            <person name="Markowitz V."/>
            <person name="Hugenholtz P."/>
            <person name="Kyrpides N.C."/>
            <person name="Klenk H.P."/>
            <person name="Mavromatis K."/>
        </authorList>
    </citation>
    <scope>NUCLEOTIDE SEQUENCE [LARGE SCALE GENOMIC DNA]</scope>
    <source>
        <strain evidence="3">ATCC 29530 / DSM 19594 / LMG 11500 / NCIMB 11436 / LSU 4</strain>
    </source>
</reference>
<feature type="chain" id="PRO_5030577731" description="Lipoprotein" evidence="1">
    <location>
        <begin position="34"/>
        <end position="256"/>
    </location>
</feature>
<proteinExistence type="predicted"/>
<evidence type="ECO:0008006" key="4">
    <source>
        <dbReference type="Google" id="ProtNLM"/>
    </source>
</evidence>
<feature type="signal peptide" evidence="1">
    <location>
        <begin position="1"/>
        <end position="33"/>
    </location>
</feature>
<protein>
    <recommendedName>
        <fullName evidence="4">Lipoprotein</fullName>
    </recommendedName>
</protein>